<dbReference type="SUPFAM" id="SSF54995">
    <property type="entry name" value="Ribosomal protein S6"/>
    <property type="match status" value="1"/>
</dbReference>
<dbReference type="HAMAP" id="MF_00360">
    <property type="entry name" value="Ribosomal_bS6"/>
    <property type="match status" value="1"/>
</dbReference>
<dbReference type="CDD" id="cd00473">
    <property type="entry name" value="bS6"/>
    <property type="match status" value="1"/>
</dbReference>
<dbReference type="GO" id="GO:0003735">
    <property type="term" value="F:structural constituent of ribosome"/>
    <property type="evidence" value="ECO:0007669"/>
    <property type="project" value="InterPro"/>
</dbReference>
<evidence type="ECO:0000256" key="2">
    <source>
        <dbReference type="ARBA" id="ARBA00022980"/>
    </source>
</evidence>
<dbReference type="RefSeq" id="WP_145267574.1">
    <property type="nucleotide sequence ID" value="NZ_CP036426.1"/>
</dbReference>
<dbReference type="InterPro" id="IPR035980">
    <property type="entry name" value="Ribosomal_bS6_sf"/>
</dbReference>
<gene>
    <name evidence="6" type="primary">rpsF</name>
    <name evidence="8" type="ORF">ElP_10120</name>
</gene>
<keyword evidence="9" id="KW-1185">Reference proteome</keyword>
<dbReference type="AlphaFoldDB" id="A0A518GX66"/>
<comment type="function">
    <text evidence="4 6">Binds together with bS18 to 16S ribosomal RNA.</text>
</comment>
<evidence type="ECO:0000313" key="9">
    <source>
        <dbReference type="Proteomes" id="UP000317835"/>
    </source>
</evidence>
<evidence type="ECO:0000256" key="3">
    <source>
        <dbReference type="ARBA" id="ARBA00023274"/>
    </source>
</evidence>
<dbReference type="InterPro" id="IPR020814">
    <property type="entry name" value="Ribosomal_S6_plastid/chlpt"/>
</dbReference>
<evidence type="ECO:0000256" key="7">
    <source>
        <dbReference type="SAM" id="MobiDB-lite"/>
    </source>
</evidence>
<organism evidence="8 9">
    <name type="scientific">Tautonia plasticadhaerens</name>
    <dbReference type="NCBI Taxonomy" id="2527974"/>
    <lineage>
        <taxon>Bacteria</taxon>
        <taxon>Pseudomonadati</taxon>
        <taxon>Planctomycetota</taxon>
        <taxon>Planctomycetia</taxon>
        <taxon>Isosphaerales</taxon>
        <taxon>Isosphaeraceae</taxon>
        <taxon>Tautonia</taxon>
    </lineage>
</organism>
<dbReference type="KEGG" id="tpla:ElP_10120"/>
<accession>A0A518GX66</accession>
<dbReference type="OrthoDB" id="290527at2"/>
<evidence type="ECO:0000256" key="1">
    <source>
        <dbReference type="ARBA" id="ARBA00009512"/>
    </source>
</evidence>
<dbReference type="EMBL" id="CP036426">
    <property type="protein sequence ID" value="QDV33170.1"/>
    <property type="molecule type" value="Genomic_DNA"/>
</dbReference>
<dbReference type="GO" id="GO:0005840">
    <property type="term" value="C:ribosome"/>
    <property type="evidence" value="ECO:0007669"/>
    <property type="project" value="UniProtKB-KW"/>
</dbReference>
<dbReference type="Proteomes" id="UP000317835">
    <property type="component" value="Chromosome"/>
</dbReference>
<dbReference type="GO" id="GO:0006412">
    <property type="term" value="P:translation"/>
    <property type="evidence" value="ECO:0007669"/>
    <property type="project" value="UniProtKB-UniRule"/>
</dbReference>
<proteinExistence type="inferred from homology"/>
<dbReference type="NCBIfam" id="TIGR00166">
    <property type="entry name" value="S6"/>
    <property type="match status" value="1"/>
</dbReference>
<dbReference type="Pfam" id="PF01250">
    <property type="entry name" value="Ribosomal_S6"/>
    <property type="match status" value="1"/>
</dbReference>
<keyword evidence="3 6" id="KW-0687">Ribonucleoprotein</keyword>
<keyword evidence="2 6" id="KW-0689">Ribosomal protein</keyword>
<keyword evidence="6" id="KW-0694">RNA-binding</keyword>
<evidence type="ECO:0000256" key="6">
    <source>
        <dbReference type="HAMAP-Rule" id="MF_00360"/>
    </source>
</evidence>
<evidence type="ECO:0000256" key="4">
    <source>
        <dbReference type="ARBA" id="ARBA00035104"/>
    </source>
</evidence>
<protein>
    <recommendedName>
        <fullName evidence="5 6">Small ribosomal subunit protein bS6</fullName>
    </recommendedName>
</protein>
<keyword evidence="6" id="KW-0699">rRNA-binding</keyword>
<feature type="region of interest" description="Disordered" evidence="7">
    <location>
        <begin position="106"/>
        <end position="149"/>
    </location>
</feature>
<dbReference type="GO" id="GO:0019843">
    <property type="term" value="F:rRNA binding"/>
    <property type="evidence" value="ECO:0007669"/>
    <property type="project" value="UniProtKB-UniRule"/>
</dbReference>
<dbReference type="Gene3D" id="3.30.70.60">
    <property type="match status" value="1"/>
</dbReference>
<sequence length="149" mass="17439">MPVNTYEGMFLLDSTKVTGSWEEAETHVHDLLRKHESEIVASRQWDDRRLAYPVGPHKKGAYLLTYFRVDGSKLQELVGDLHLDEMVVRELILKVHPKLADHLVTQAMSFTPTDEGGPSDDDDRRDRRDRDRDRDRGDRRGRDRDRDRD</sequence>
<dbReference type="InterPro" id="IPR000529">
    <property type="entry name" value="Ribosomal_bS6"/>
</dbReference>
<name>A0A518GX66_9BACT</name>
<comment type="similarity">
    <text evidence="1 6">Belongs to the bacterial ribosomal protein bS6 family.</text>
</comment>
<evidence type="ECO:0000256" key="5">
    <source>
        <dbReference type="ARBA" id="ARBA00035294"/>
    </source>
</evidence>
<reference evidence="8 9" key="1">
    <citation type="submission" date="2019-02" db="EMBL/GenBank/DDBJ databases">
        <title>Deep-cultivation of Planctomycetes and their phenomic and genomic characterization uncovers novel biology.</title>
        <authorList>
            <person name="Wiegand S."/>
            <person name="Jogler M."/>
            <person name="Boedeker C."/>
            <person name="Pinto D."/>
            <person name="Vollmers J."/>
            <person name="Rivas-Marin E."/>
            <person name="Kohn T."/>
            <person name="Peeters S.H."/>
            <person name="Heuer A."/>
            <person name="Rast P."/>
            <person name="Oberbeckmann S."/>
            <person name="Bunk B."/>
            <person name="Jeske O."/>
            <person name="Meyerdierks A."/>
            <person name="Storesund J.E."/>
            <person name="Kallscheuer N."/>
            <person name="Luecker S."/>
            <person name="Lage O.M."/>
            <person name="Pohl T."/>
            <person name="Merkel B.J."/>
            <person name="Hornburger P."/>
            <person name="Mueller R.-W."/>
            <person name="Bruemmer F."/>
            <person name="Labrenz M."/>
            <person name="Spormann A.M."/>
            <person name="Op den Camp H."/>
            <person name="Overmann J."/>
            <person name="Amann R."/>
            <person name="Jetten M.S.M."/>
            <person name="Mascher T."/>
            <person name="Medema M.H."/>
            <person name="Devos D.P."/>
            <person name="Kaster A.-K."/>
            <person name="Ovreas L."/>
            <person name="Rohde M."/>
            <person name="Galperin M.Y."/>
            <person name="Jogler C."/>
        </authorList>
    </citation>
    <scope>NUCLEOTIDE SEQUENCE [LARGE SCALE GENOMIC DNA]</scope>
    <source>
        <strain evidence="8 9">ElP</strain>
    </source>
</reference>
<dbReference type="InterPro" id="IPR014717">
    <property type="entry name" value="Transl_elong_EF1B/ribsomal_bS6"/>
</dbReference>
<feature type="compositionally biased region" description="Basic and acidic residues" evidence="7">
    <location>
        <begin position="122"/>
        <end position="149"/>
    </location>
</feature>
<dbReference type="GO" id="GO:1990904">
    <property type="term" value="C:ribonucleoprotein complex"/>
    <property type="evidence" value="ECO:0007669"/>
    <property type="project" value="UniProtKB-KW"/>
</dbReference>
<evidence type="ECO:0000313" key="8">
    <source>
        <dbReference type="EMBL" id="QDV33170.1"/>
    </source>
</evidence>